<evidence type="ECO:0000313" key="1">
    <source>
        <dbReference type="EMBL" id="KAL0008442.1"/>
    </source>
</evidence>
<organism evidence="1 2">
    <name type="scientific">Lithocarpus litseifolius</name>
    <dbReference type="NCBI Taxonomy" id="425828"/>
    <lineage>
        <taxon>Eukaryota</taxon>
        <taxon>Viridiplantae</taxon>
        <taxon>Streptophyta</taxon>
        <taxon>Embryophyta</taxon>
        <taxon>Tracheophyta</taxon>
        <taxon>Spermatophyta</taxon>
        <taxon>Magnoliopsida</taxon>
        <taxon>eudicotyledons</taxon>
        <taxon>Gunneridae</taxon>
        <taxon>Pentapetalae</taxon>
        <taxon>rosids</taxon>
        <taxon>fabids</taxon>
        <taxon>Fagales</taxon>
        <taxon>Fagaceae</taxon>
        <taxon>Lithocarpus</taxon>
    </lineage>
</organism>
<protein>
    <submittedName>
        <fullName evidence="1">Uncharacterized protein</fullName>
    </submittedName>
</protein>
<accession>A0AAW2DDE1</accession>
<proteinExistence type="predicted"/>
<dbReference type="EMBL" id="JAZDWU010000003">
    <property type="protein sequence ID" value="KAL0008442.1"/>
    <property type="molecule type" value="Genomic_DNA"/>
</dbReference>
<reference evidence="1 2" key="1">
    <citation type="submission" date="2024-01" db="EMBL/GenBank/DDBJ databases">
        <title>A telomere-to-telomere, gap-free genome of sweet tea (Lithocarpus litseifolius).</title>
        <authorList>
            <person name="Zhou J."/>
        </authorList>
    </citation>
    <scope>NUCLEOTIDE SEQUENCE [LARGE SCALE GENOMIC DNA]</scope>
    <source>
        <strain evidence="1">Zhou-2022a</strain>
        <tissue evidence="1">Leaf</tissue>
    </source>
</reference>
<evidence type="ECO:0000313" key="2">
    <source>
        <dbReference type="Proteomes" id="UP001459277"/>
    </source>
</evidence>
<keyword evidence="2" id="KW-1185">Reference proteome</keyword>
<name>A0AAW2DDE1_9ROSI</name>
<sequence>MPSKCSLQVWRMVIDNLTADDLSLDHWLGCEERVECEWAQELNSRQVLFECGHERYWYLEEEKEEENPPPSHASGSSSSFMETYPHFPTWQYEVMNLDGSYSSMALDRLDHTPNVPWGDPVRS</sequence>
<dbReference type="AlphaFoldDB" id="A0AAW2DDE1"/>
<gene>
    <name evidence="1" type="ORF">SO802_009944</name>
</gene>
<comment type="caution">
    <text evidence="1">The sequence shown here is derived from an EMBL/GenBank/DDBJ whole genome shotgun (WGS) entry which is preliminary data.</text>
</comment>
<dbReference type="Proteomes" id="UP001459277">
    <property type="component" value="Unassembled WGS sequence"/>
</dbReference>